<evidence type="ECO:0000256" key="8">
    <source>
        <dbReference type="RuleBase" id="RU000405"/>
    </source>
</evidence>
<dbReference type="Gene3D" id="3.30.450.260">
    <property type="entry name" value="Haem NO binding associated domain"/>
    <property type="match status" value="1"/>
</dbReference>
<evidence type="ECO:0000259" key="10">
    <source>
        <dbReference type="PROSITE" id="PS50125"/>
    </source>
</evidence>
<dbReference type="eggNOG" id="KOG4171">
    <property type="taxonomic scope" value="Eukaryota"/>
</dbReference>
<dbReference type="GO" id="GO:0019934">
    <property type="term" value="P:cGMP-mediated signaling"/>
    <property type="evidence" value="ECO:0007669"/>
    <property type="project" value="TreeGrafter"/>
</dbReference>
<dbReference type="Gene3D" id="6.10.250.780">
    <property type="match status" value="1"/>
</dbReference>
<evidence type="ECO:0000256" key="1">
    <source>
        <dbReference type="ARBA" id="ARBA00004496"/>
    </source>
</evidence>
<dbReference type="AlphaFoldDB" id="H2Z229"/>
<keyword evidence="3" id="KW-0963">Cytoplasm</keyword>
<reference evidence="12" key="1">
    <citation type="submission" date="2003-08" db="EMBL/GenBank/DDBJ databases">
        <authorList>
            <person name="Birren B."/>
            <person name="Nusbaum C."/>
            <person name="Abebe A."/>
            <person name="Abouelleil A."/>
            <person name="Adekoya E."/>
            <person name="Ait-zahra M."/>
            <person name="Allen N."/>
            <person name="Allen T."/>
            <person name="An P."/>
            <person name="Anderson M."/>
            <person name="Anderson S."/>
            <person name="Arachchi H."/>
            <person name="Armbruster J."/>
            <person name="Bachantsang P."/>
            <person name="Baldwin J."/>
            <person name="Barry A."/>
            <person name="Bayul T."/>
            <person name="Blitshsteyn B."/>
            <person name="Bloom T."/>
            <person name="Blye J."/>
            <person name="Boguslavskiy L."/>
            <person name="Borowsky M."/>
            <person name="Boukhgalter B."/>
            <person name="Brunache A."/>
            <person name="Butler J."/>
            <person name="Calixte N."/>
            <person name="Calvo S."/>
            <person name="Camarata J."/>
            <person name="Campo K."/>
            <person name="Chang J."/>
            <person name="Cheshatsang Y."/>
            <person name="Citroen M."/>
            <person name="Collymore A."/>
            <person name="Considine T."/>
            <person name="Cook A."/>
            <person name="Cooke P."/>
            <person name="Corum B."/>
            <person name="Cuomo C."/>
            <person name="David R."/>
            <person name="Dawoe T."/>
            <person name="Degray S."/>
            <person name="Dodge S."/>
            <person name="Dooley K."/>
            <person name="Dorje P."/>
            <person name="Dorjee K."/>
            <person name="Dorris L."/>
            <person name="Duffey N."/>
            <person name="Dupes A."/>
            <person name="Elkins T."/>
            <person name="Engels R."/>
            <person name="Erickson J."/>
            <person name="Farina A."/>
            <person name="Faro S."/>
            <person name="Ferreira P."/>
            <person name="Fischer H."/>
            <person name="Fitzgerald M."/>
            <person name="Foley K."/>
            <person name="Gage D."/>
            <person name="Galagan J."/>
            <person name="Gearin G."/>
            <person name="Gnerre S."/>
            <person name="Gnirke A."/>
            <person name="Goyette A."/>
            <person name="Graham J."/>
            <person name="Grandbois E."/>
            <person name="Gyaltsen K."/>
            <person name="Hafez N."/>
            <person name="Hagopian D."/>
            <person name="Hagos B."/>
            <person name="Hall J."/>
            <person name="Hatcher B."/>
            <person name="Heller A."/>
            <person name="Higgins H."/>
            <person name="Honan T."/>
            <person name="Horn A."/>
            <person name="Houde N."/>
            <person name="Hughes L."/>
            <person name="Hulme W."/>
            <person name="Husby E."/>
            <person name="Iliev I."/>
            <person name="Jaffe D."/>
            <person name="Jones C."/>
            <person name="Kamal M."/>
            <person name="Kamat A."/>
            <person name="Kamvysselis M."/>
            <person name="Karlsson E."/>
            <person name="Kells C."/>
            <person name="Kieu A."/>
            <person name="Kisner P."/>
            <person name="Kodira C."/>
            <person name="Kulbokas E."/>
            <person name="Labutti K."/>
            <person name="Lama D."/>
            <person name="Landers T."/>
            <person name="Leger J."/>
            <person name="Levine S."/>
            <person name="Lewis D."/>
            <person name="Lewis T."/>
            <person name="Lindblad-toh K."/>
            <person name="Liu X."/>
            <person name="Lokyitsang T."/>
            <person name="Lokyitsang Y."/>
            <person name="Lucien O."/>
            <person name="Lui A."/>
            <person name="Ma L.J."/>
            <person name="Mabbitt R."/>
            <person name="Macdonald J."/>
            <person name="Maclean C."/>
            <person name="Major J."/>
            <person name="Manning J."/>
            <person name="Marabella R."/>
            <person name="Maru K."/>
            <person name="Matthews C."/>
            <person name="Mauceli E."/>
            <person name="Mccarthy M."/>
            <person name="Mcdonough S."/>
            <person name="Mcghee T."/>
            <person name="Meldrim J."/>
            <person name="Meneus L."/>
            <person name="Mesirov J."/>
            <person name="Mihalev A."/>
            <person name="Mihova T."/>
            <person name="Mikkelsen T."/>
            <person name="Mlenga V."/>
            <person name="Moru K."/>
            <person name="Mozes J."/>
            <person name="Mulrain L."/>
            <person name="Munson G."/>
            <person name="Naylor J."/>
            <person name="Newes C."/>
            <person name="Nguyen C."/>
            <person name="Nguyen N."/>
            <person name="Nguyen T."/>
            <person name="Nicol R."/>
            <person name="Nielsen C."/>
            <person name="Nizzari M."/>
            <person name="Norbu C."/>
            <person name="Norbu N."/>
            <person name="O'donnell P."/>
            <person name="Okoawo O."/>
            <person name="O'leary S."/>
            <person name="Omotosho B."/>
            <person name="O'neill K."/>
            <person name="Osman S."/>
            <person name="Parker S."/>
            <person name="Perrin D."/>
            <person name="Phunkhang P."/>
            <person name="Piqani B."/>
            <person name="Purcell S."/>
            <person name="Rachupka T."/>
            <person name="Ramasamy U."/>
            <person name="Rameau R."/>
            <person name="Ray V."/>
            <person name="Raymond C."/>
            <person name="Retta R."/>
            <person name="Richardson S."/>
            <person name="Rise C."/>
            <person name="Rodriguez J."/>
            <person name="Rogers J."/>
            <person name="Rogov P."/>
            <person name="Rutman M."/>
            <person name="Schupbach R."/>
            <person name="Seaman C."/>
            <person name="Settipalli S."/>
            <person name="Sharpe T."/>
            <person name="Sheridan J."/>
            <person name="Sherpa N."/>
            <person name="Shi J."/>
            <person name="Smirnov S."/>
            <person name="Smith C."/>
            <person name="Sougnez C."/>
            <person name="Spencer B."/>
            <person name="Stalker J."/>
            <person name="Stange-thomann N."/>
            <person name="Stavropoulos S."/>
            <person name="Stetson K."/>
            <person name="Stone C."/>
            <person name="Stone S."/>
            <person name="Stubbs M."/>
            <person name="Talamas J."/>
            <person name="Tchuinga P."/>
            <person name="Tenzing P."/>
            <person name="Tesfaye S."/>
            <person name="Theodore J."/>
            <person name="Thoulutsang Y."/>
            <person name="Topham K."/>
            <person name="Towey S."/>
            <person name="Tsamla T."/>
            <person name="Tsomo N."/>
            <person name="Vallee D."/>
            <person name="Vassiliev H."/>
            <person name="Venkataraman V."/>
            <person name="Vinson J."/>
            <person name="Vo A."/>
            <person name="Wade C."/>
            <person name="Wang S."/>
            <person name="Wangchuk T."/>
            <person name="Wangdi T."/>
            <person name="Whittaker C."/>
            <person name="Wilkinson J."/>
            <person name="Wu Y."/>
            <person name="Wyman D."/>
            <person name="Yadav S."/>
            <person name="Yang S."/>
            <person name="Yang X."/>
            <person name="Yeager S."/>
            <person name="Yee E."/>
            <person name="Young G."/>
            <person name="Zainoun J."/>
            <person name="Zembeck L."/>
            <person name="Zimmer A."/>
            <person name="Zody M."/>
            <person name="Lander E."/>
        </authorList>
    </citation>
    <scope>NUCLEOTIDE SEQUENCE [LARGE SCALE GENOMIC DNA]</scope>
</reference>
<accession>H2Z229</accession>
<dbReference type="PANTHER" id="PTHR45655">
    <property type="entry name" value="GUANYLATE CYCLASE SOLUBLE SUBUNIT BETA-2"/>
    <property type="match status" value="1"/>
</dbReference>
<dbReference type="GO" id="GO:0004383">
    <property type="term" value="F:guanylate cyclase activity"/>
    <property type="evidence" value="ECO:0007669"/>
    <property type="project" value="UniProtKB-EC"/>
</dbReference>
<comment type="similarity">
    <text evidence="8">Belongs to the adenylyl cyclase class-4/guanylyl cyclase family.</text>
</comment>
<evidence type="ECO:0000256" key="6">
    <source>
        <dbReference type="ARBA" id="ARBA00023239"/>
    </source>
</evidence>
<organism evidence="11 12">
    <name type="scientific">Ciona savignyi</name>
    <name type="common">Pacific transparent sea squirt</name>
    <dbReference type="NCBI Taxonomy" id="51511"/>
    <lineage>
        <taxon>Eukaryota</taxon>
        <taxon>Metazoa</taxon>
        <taxon>Chordata</taxon>
        <taxon>Tunicata</taxon>
        <taxon>Ascidiacea</taxon>
        <taxon>Phlebobranchia</taxon>
        <taxon>Cionidae</taxon>
        <taxon>Ciona</taxon>
    </lineage>
</organism>
<dbReference type="GeneTree" id="ENSGT00940000169967"/>
<dbReference type="PROSITE" id="PS50125">
    <property type="entry name" value="GUANYLATE_CYCLASE_2"/>
    <property type="match status" value="1"/>
</dbReference>
<dbReference type="SMART" id="SM00044">
    <property type="entry name" value="CYCc"/>
    <property type="match status" value="1"/>
</dbReference>
<dbReference type="Pfam" id="PF07701">
    <property type="entry name" value="HNOBA"/>
    <property type="match status" value="1"/>
</dbReference>
<keyword evidence="9" id="KW-0175">Coiled coil</keyword>
<dbReference type="STRING" id="51511.ENSCSAVP00000011641"/>
<dbReference type="InterPro" id="IPR029787">
    <property type="entry name" value="Nucleotide_cyclase"/>
</dbReference>
<dbReference type="PANTHER" id="PTHR45655:SF6">
    <property type="entry name" value="HEAD-SPECIFIC GUANYLATE CYCLASE"/>
    <property type="match status" value="1"/>
</dbReference>
<name>H2Z229_CIOSA</name>
<dbReference type="CDD" id="cd07302">
    <property type="entry name" value="CHD"/>
    <property type="match status" value="1"/>
</dbReference>
<protein>
    <recommendedName>
        <fullName evidence="2">guanylate cyclase</fullName>
        <ecNumber evidence="2">4.6.1.2</ecNumber>
    </recommendedName>
</protein>
<keyword evidence="5" id="KW-0342">GTP-binding</keyword>
<evidence type="ECO:0000256" key="4">
    <source>
        <dbReference type="ARBA" id="ARBA00022741"/>
    </source>
</evidence>
<dbReference type="Proteomes" id="UP000007875">
    <property type="component" value="Unassembled WGS sequence"/>
</dbReference>
<dbReference type="FunCoup" id="H2Z229">
    <property type="interactions" value="1"/>
</dbReference>
<feature type="domain" description="Guanylate cyclase" evidence="10">
    <location>
        <begin position="314"/>
        <end position="441"/>
    </location>
</feature>
<dbReference type="HOGENOM" id="CLU_011614_1_1_1"/>
<keyword evidence="12" id="KW-1185">Reference proteome</keyword>
<reference evidence="11" key="3">
    <citation type="submission" date="2025-09" db="UniProtKB">
        <authorList>
            <consortium name="Ensembl"/>
        </authorList>
    </citation>
    <scope>IDENTIFICATION</scope>
</reference>
<feature type="coiled-coil region" evidence="9">
    <location>
        <begin position="255"/>
        <end position="282"/>
    </location>
</feature>
<evidence type="ECO:0000256" key="7">
    <source>
        <dbReference type="ARBA" id="ARBA00023293"/>
    </source>
</evidence>
<dbReference type="InParanoid" id="H2Z229"/>
<dbReference type="InterPro" id="IPR042463">
    <property type="entry name" value="HNOB_dom_associated_sf"/>
</dbReference>
<dbReference type="EC" id="4.6.1.2" evidence="2"/>
<reference evidence="11" key="2">
    <citation type="submission" date="2025-08" db="UniProtKB">
        <authorList>
            <consortium name="Ensembl"/>
        </authorList>
    </citation>
    <scope>IDENTIFICATION</scope>
</reference>
<sequence>MLYENIEECPTNIKSVAAFQNNGAKCPFMNSRGVKNRPPDIVKHEHTLLKENKICHHENKPPRLTCKTKKLLKSSSHSKKCMAKEKVCSVKNCIGVYTFSRAFPFHIVVNQNMALLQVGVAFLRVMAHDQAAKIVYASKSKLPRAFFNEHFEIKSPVFNKNVDFNALLKSVNEPFTLQLRKPENSESPGRKTFLKGMDIRGQMVYMPECKAMLFLGSPNLRTLEELNKTGMFISDIAIHDATRDVILVGEQTTAQESLKRRMDKLRGSLEENNEALEQERRLNVDLLYSIFPVDIAEDLWLGKQVKARQLQNVTMLFSDIVGFTSICATCSPMEVISMLSNLYVLFDKQCGVYDVYKVETIGDAYCVAGGLHRQTDTHAHQIAWMALFMMNCAGTVYTPTGLKISMRIGIHTGSVVTGVVGTRMPRYCLFGNNVTLANKFESHSESGKIYVSPTTYSFLEKDSGFKMTPRTRDELPAGFPESIPGCGYFLDRYDPAVDEQMINSLHSDISSRKEDGLLETNL</sequence>
<dbReference type="PROSITE" id="PS00452">
    <property type="entry name" value="GUANYLATE_CYCLASE_1"/>
    <property type="match status" value="1"/>
</dbReference>
<evidence type="ECO:0000313" key="11">
    <source>
        <dbReference type="Ensembl" id="ENSCSAVP00000011641.1"/>
    </source>
</evidence>
<dbReference type="Gene3D" id="3.30.70.1230">
    <property type="entry name" value="Nucleotide cyclase"/>
    <property type="match status" value="1"/>
</dbReference>
<dbReference type="GO" id="GO:0008074">
    <property type="term" value="C:guanylate cyclase complex, soluble"/>
    <property type="evidence" value="ECO:0007669"/>
    <property type="project" value="TreeGrafter"/>
</dbReference>
<evidence type="ECO:0000256" key="5">
    <source>
        <dbReference type="ARBA" id="ARBA00023134"/>
    </source>
</evidence>
<dbReference type="InterPro" id="IPR018297">
    <property type="entry name" value="A/G_cyclase_CS"/>
</dbReference>
<dbReference type="Ensembl" id="ENSCSAVT00000011776.1">
    <property type="protein sequence ID" value="ENSCSAVP00000011641.1"/>
    <property type="gene ID" value="ENSCSAVG00000006825.1"/>
</dbReference>
<keyword evidence="7" id="KW-0141">cGMP biosynthesis</keyword>
<dbReference type="GO" id="GO:0070482">
    <property type="term" value="P:response to oxygen levels"/>
    <property type="evidence" value="ECO:0007669"/>
    <property type="project" value="TreeGrafter"/>
</dbReference>
<dbReference type="InterPro" id="IPR011645">
    <property type="entry name" value="HNOB_dom_associated"/>
</dbReference>
<proteinExistence type="inferred from homology"/>
<keyword evidence="4" id="KW-0547">Nucleotide-binding</keyword>
<dbReference type="Pfam" id="PF00211">
    <property type="entry name" value="Guanylate_cyc"/>
    <property type="match status" value="1"/>
</dbReference>
<dbReference type="FunFam" id="3.30.70.1230:FF:000007">
    <property type="entry name" value="Guanylate cyclase soluble subunit alpha-3"/>
    <property type="match status" value="1"/>
</dbReference>
<evidence type="ECO:0000313" key="12">
    <source>
        <dbReference type="Proteomes" id="UP000007875"/>
    </source>
</evidence>
<keyword evidence="6 8" id="KW-0456">Lyase</keyword>
<dbReference type="GO" id="GO:0005525">
    <property type="term" value="F:GTP binding"/>
    <property type="evidence" value="ECO:0007669"/>
    <property type="project" value="UniProtKB-KW"/>
</dbReference>
<evidence type="ECO:0000256" key="9">
    <source>
        <dbReference type="SAM" id="Coils"/>
    </source>
</evidence>
<comment type="subcellular location">
    <subcellularLocation>
        <location evidence="1">Cytoplasm</location>
    </subcellularLocation>
</comment>
<dbReference type="SUPFAM" id="SSF55073">
    <property type="entry name" value="Nucleotide cyclase"/>
    <property type="match status" value="1"/>
</dbReference>
<dbReference type="InterPro" id="IPR001054">
    <property type="entry name" value="A/G_cyclase"/>
</dbReference>
<dbReference type="OMA" id="THAHQIA"/>
<evidence type="ECO:0000256" key="3">
    <source>
        <dbReference type="ARBA" id="ARBA00022490"/>
    </source>
</evidence>
<evidence type="ECO:0000256" key="2">
    <source>
        <dbReference type="ARBA" id="ARBA00012202"/>
    </source>
</evidence>